<feature type="transmembrane region" description="Helical" evidence="2">
    <location>
        <begin position="416"/>
        <end position="440"/>
    </location>
</feature>
<feature type="transmembrane region" description="Helical" evidence="2">
    <location>
        <begin position="156"/>
        <end position="184"/>
    </location>
</feature>
<reference evidence="3" key="3">
    <citation type="submission" date="2021-06" db="EMBL/GenBank/DDBJ databases">
        <title>Chromosome-level genome assembly for S. haematobium.</title>
        <authorList>
            <person name="Stroehlein A.J."/>
        </authorList>
    </citation>
    <scope>NUCLEOTIDE SEQUENCE</scope>
</reference>
<reference evidence="3" key="4">
    <citation type="journal article" date="2022" name="PLoS Pathog.">
        <title>Chromosome-level genome of Schistosoma haematobium underpins genome-wide explorations of molecular variation.</title>
        <authorList>
            <person name="Stroehlein A.J."/>
            <person name="Korhonen P.K."/>
            <person name="Lee V.V."/>
            <person name="Ralph S.A."/>
            <person name="Mentink-Kane M."/>
            <person name="You H."/>
            <person name="McManus D.P."/>
            <person name="Tchuente L.T."/>
            <person name="Stothard J.R."/>
            <person name="Kaur P."/>
            <person name="Dudchenko O."/>
            <person name="Aiden E.L."/>
            <person name="Yang B."/>
            <person name="Yang H."/>
            <person name="Emery A.M."/>
            <person name="Webster B.L."/>
            <person name="Brindley P.J."/>
            <person name="Rollinson D."/>
            <person name="Chang B.C.H."/>
            <person name="Gasser R.B."/>
            <person name="Young N.D."/>
        </authorList>
    </citation>
    <scope>NUCLEOTIDE SEQUENCE</scope>
</reference>
<accession>A0A094ZLJ4</accession>
<feature type="transmembrane region" description="Helical" evidence="2">
    <location>
        <begin position="113"/>
        <end position="136"/>
    </location>
</feature>
<evidence type="ECO:0000256" key="2">
    <source>
        <dbReference type="SAM" id="Phobius"/>
    </source>
</evidence>
<feature type="compositionally biased region" description="Polar residues" evidence="1">
    <location>
        <begin position="476"/>
        <end position="495"/>
    </location>
</feature>
<gene>
    <name evidence="3" type="ORF">MS3_00009621</name>
    <name evidence="4" type="ORF">MS3_01981</name>
</gene>
<dbReference type="GeneID" id="24589687"/>
<reference evidence="4" key="1">
    <citation type="journal article" date="2012" name="Nat. Genet.">
        <title>Whole-genome sequence of Schistosoma haematobium.</title>
        <authorList>
            <person name="Young N.D."/>
            <person name="Jex A.R."/>
            <person name="Li B."/>
            <person name="Liu S."/>
            <person name="Yang L."/>
            <person name="Xiong Z."/>
            <person name="Li Y."/>
            <person name="Cantacessi C."/>
            <person name="Hall R.S."/>
            <person name="Xu X."/>
            <person name="Chen F."/>
            <person name="Wu X."/>
            <person name="Zerlotini A."/>
            <person name="Oliveira G."/>
            <person name="Hofmann A."/>
            <person name="Zhang G."/>
            <person name="Fang X."/>
            <person name="Kang Y."/>
            <person name="Campbell B.E."/>
            <person name="Loukas A."/>
            <person name="Ranganathan S."/>
            <person name="Rollinson D."/>
            <person name="Rinaldi G."/>
            <person name="Brindley P.J."/>
            <person name="Yang H."/>
            <person name="Wang J."/>
            <person name="Wang J."/>
            <person name="Gasser R.B."/>
        </authorList>
    </citation>
    <scope>NUCLEOTIDE SEQUENCE [LARGE SCALE GENOMIC DNA]</scope>
</reference>
<organism evidence="4">
    <name type="scientific">Schistosoma haematobium</name>
    <name type="common">Blood fluke</name>
    <dbReference type="NCBI Taxonomy" id="6185"/>
    <lineage>
        <taxon>Eukaryota</taxon>
        <taxon>Metazoa</taxon>
        <taxon>Spiralia</taxon>
        <taxon>Lophotrochozoa</taxon>
        <taxon>Platyhelminthes</taxon>
        <taxon>Trematoda</taxon>
        <taxon>Digenea</taxon>
        <taxon>Strigeidida</taxon>
        <taxon>Schistosomatoidea</taxon>
        <taxon>Schistosomatidae</taxon>
        <taxon>Schistosoma</taxon>
    </lineage>
</organism>
<reference evidence="3" key="2">
    <citation type="journal article" date="2019" name="Gigascience">
        <title>High-quality Schistosoma haematobium genome achieved by single-molecule and long-range sequencing.</title>
        <authorList>
            <person name="Stroehlein A.J."/>
            <person name="Korhonen P.K."/>
            <person name="Chong T.M."/>
            <person name="Lim Y.L."/>
            <person name="Chan K.G."/>
            <person name="Webster B."/>
            <person name="Rollinson D."/>
            <person name="Brindley P.J."/>
            <person name="Gasser R.B."/>
            <person name="Young N.D."/>
        </authorList>
    </citation>
    <scope>NUCLEOTIDE SEQUENCE</scope>
</reference>
<evidence type="ECO:0000313" key="3">
    <source>
        <dbReference type="EMBL" id="KAH9579489.1"/>
    </source>
</evidence>
<dbReference type="CTD" id="24589687"/>
<dbReference type="Proteomes" id="UP000471633">
    <property type="component" value="Unassembled WGS sequence"/>
</dbReference>
<sequence>MRTLRLRNTVNVIQTTISSSSSTTTTTTTTTLMPGITQSSGLQHLDILSRYSRFYLLIEQFSPIINNLDRYISPLWIPIGLIGCILCIIIYANPQWRKSLRQDSEIIMNPYGYGSLSIYLLILSILHFIQCILVIIMDLDTPWDTGLLALNSLICPFIHCIWTGNRLAIVLITITLGIETLVLLQRETNFPSNIILRWIIADGNHRKSIRISIGVILLAGIYGLIEIAYWRIQYYNVEYEIIHSANQLSSLSSSSSSSSSSSLTLLKSLEPLARCEVAGGFQYWFSMKSIHRYDIFTEMDITKKTKELAASYFDYQWITGIIIDCTFALINICIGLAIIRNYCMDDIIIRPRYAESRATITRRNQFEVLHIAIINIIQGLCRLPNALFTMLDPLTRPGDMNLTDSEVLKDNTWQRFFLMLSAKVIGIELGDLIAALLMPICIGFCQEFRQNFYGLLKFNTPKLLKTTLLSLNPRQSRSRIITPTNSNLPNDSIQNVHGKMRKKPPSHQHPPPTPPPPPHHHHHQQQQHHDDTGNNFKQYHDSSSRLISQLENHNKNINDLSEDSTTERYISNCHFHKLHNEETNTEIQNETDIETTYDNTNHFHHDYDHNHCDHHLHQHDLNSSLKQYPSNLHSNKQNSLYIKPVKYEYHKQSNINLHDSMPNSLFCSYNKLSTHYCNHSMPNSLTNLYDDGMDCGQVHMDKVKPLLEHRSYV</sequence>
<keyword evidence="5" id="KW-1185">Reference proteome</keyword>
<feature type="region of interest" description="Disordered" evidence="1">
    <location>
        <begin position="476"/>
        <end position="539"/>
    </location>
</feature>
<keyword evidence="2" id="KW-0472">Membrane</keyword>
<dbReference type="EMBL" id="AMPZ03000008">
    <property type="protein sequence ID" value="KAH9579489.1"/>
    <property type="molecule type" value="Genomic_DNA"/>
</dbReference>
<dbReference type="RefSeq" id="XP_012793562.1">
    <property type="nucleotide sequence ID" value="XM_012938108.2"/>
</dbReference>
<dbReference type="AlphaFoldDB" id="A0A094ZLJ4"/>
<keyword evidence="2" id="KW-1133">Transmembrane helix</keyword>
<name>A0A094ZLJ4_SCHHA</name>
<feature type="compositionally biased region" description="Pro residues" evidence="1">
    <location>
        <begin position="507"/>
        <end position="517"/>
    </location>
</feature>
<evidence type="ECO:0000313" key="5">
    <source>
        <dbReference type="Proteomes" id="UP000471633"/>
    </source>
</evidence>
<proteinExistence type="predicted"/>
<feature type="compositionally biased region" description="Basic and acidic residues" evidence="1">
    <location>
        <begin position="527"/>
        <end position="539"/>
    </location>
</feature>
<dbReference type="EMBL" id="KL250569">
    <property type="protein sequence ID" value="KGB33799.1"/>
    <property type="molecule type" value="Genomic_DNA"/>
</dbReference>
<dbReference type="KEGG" id="shx:MS3_00009621"/>
<feature type="transmembrane region" description="Helical" evidence="2">
    <location>
        <begin position="71"/>
        <end position="92"/>
    </location>
</feature>
<protein>
    <submittedName>
        <fullName evidence="4">Uncharacterized protein</fullName>
    </submittedName>
</protein>
<feature type="transmembrane region" description="Helical" evidence="2">
    <location>
        <begin position="211"/>
        <end position="230"/>
    </location>
</feature>
<evidence type="ECO:0000313" key="4">
    <source>
        <dbReference type="EMBL" id="KGB33799.1"/>
    </source>
</evidence>
<evidence type="ECO:0000256" key="1">
    <source>
        <dbReference type="SAM" id="MobiDB-lite"/>
    </source>
</evidence>
<feature type="transmembrane region" description="Helical" evidence="2">
    <location>
        <begin position="317"/>
        <end position="339"/>
    </location>
</feature>
<keyword evidence="2" id="KW-0812">Transmembrane</keyword>